<sequence>MVALRCYLPFVEWSRWWLNGVKDRNIPPLSVRPFGRLLWYDRGMELGELYSTVAQMRQLELKLLDDISQIEWKESGYPQLGPVTISV</sequence>
<gene>
    <name evidence="1" type="ORF">EV186_10433</name>
</gene>
<evidence type="ECO:0000313" key="1">
    <source>
        <dbReference type="EMBL" id="TDP96053.1"/>
    </source>
</evidence>
<reference evidence="1 2" key="1">
    <citation type="submission" date="2019-03" db="EMBL/GenBank/DDBJ databases">
        <title>Genomic Encyclopedia of Type Strains, Phase IV (KMG-IV): sequencing the most valuable type-strain genomes for metagenomic binning, comparative biology and taxonomic classification.</title>
        <authorList>
            <person name="Goeker M."/>
        </authorList>
    </citation>
    <scope>NUCLEOTIDE SEQUENCE [LARGE SCALE GENOMIC DNA]</scope>
    <source>
        <strain evidence="1 2">DSM 45361</strain>
    </source>
</reference>
<organism evidence="1 2">
    <name type="scientific">Labedaea rhizosphaerae</name>
    <dbReference type="NCBI Taxonomy" id="598644"/>
    <lineage>
        <taxon>Bacteria</taxon>
        <taxon>Bacillati</taxon>
        <taxon>Actinomycetota</taxon>
        <taxon>Actinomycetes</taxon>
        <taxon>Pseudonocardiales</taxon>
        <taxon>Pseudonocardiaceae</taxon>
        <taxon>Labedaea</taxon>
    </lineage>
</organism>
<comment type="caution">
    <text evidence="1">The sequence shown here is derived from an EMBL/GenBank/DDBJ whole genome shotgun (WGS) entry which is preliminary data.</text>
</comment>
<evidence type="ECO:0000313" key="2">
    <source>
        <dbReference type="Proteomes" id="UP000295444"/>
    </source>
</evidence>
<protein>
    <submittedName>
        <fullName evidence="1">Uncharacterized protein</fullName>
    </submittedName>
</protein>
<dbReference type="Proteomes" id="UP000295444">
    <property type="component" value="Unassembled WGS sequence"/>
</dbReference>
<dbReference type="AlphaFoldDB" id="A0A4R6S9D0"/>
<accession>A0A4R6S9D0</accession>
<name>A0A4R6S9D0_LABRH</name>
<proteinExistence type="predicted"/>
<dbReference type="EMBL" id="SNXZ01000004">
    <property type="protein sequence ID" value="TDP96053.1"/>
    <property type="molecule type" value="Genomic_DNA"/>
</dbReference>
<keyword evidence="2" id="KW-1185">Reference proteome</keyword>